<feature type="compositionally biased region" description="Low complexity" evidence="1">
    <location>
        <begin position="7"/>
        <end position="24"/>
    </location>
</feature>
<evidence type="ECO:0000313" key="4">
    <source>
        <dbReference type="EMBL" id="BAM03226.1"/>
    </source>
</evidence>
<keyword evidence="2" id="KW-0812">Transmembrane</keyword>
<dbReference type="EMBL" id="AP012338">
    <property type="protein sequence ID" value="BAM03226.1"/>
    <property type="molecule type" value="Genomic_DNA"/>
</dbReference>
<evidence type="ECO:0000313" key="5">
    <source>
        <dbReference type="Proteomes" id="UP000007881"/>
    </source>
</evidence>
<feature type="compositionally biased region" description="Basic residues" evidence="1">
    <location>
        <begin position="162"/>
        <end position="172"/>
    </location>
</feature>
<dbReference type="Pfam" id="PF20382">
    <property type="entry name" value="DUF6677"/>
    <property type="match status" value="1"/>
</dbReference>
<organism evidence="4 5">
    <name type="scientific">Phycisphaera mikurensis (strain NBRC 102666 / KCTC 22515 / FYK2301M01)</name>
    <dbReference type="NCBI Taxonomy" id="1142394"/>
    <lineage>
        <taxon>Bacteria</taxon>
        <taxon>Pseudomonadati</taxon>
        <taxon>Planctomycetota</taxon>
        <taxon>Phycisphaerae</taxon>
        <taxon>Phycisphaerales</taxon>
        <taxon>Phycisphaeraceae</taxon>
        <taxon>Phycisphaera</taxon>
    </lineage>
</organism>
<feature type="region of interest" description="Disordered" evidence="1">
    <location>
        <begin position="162"/>
        <end position="199"/>
    </location>
</feature>
<feature type="domain" description="DUF6677" evidence="3">
    <location>
        <begin position="36"/>
        <end position="159"/>
    </location>
</feature>
<dbReference type="OrthoDB" id="281398at2"/>
<protein>
    <recommendedName>
        <fullName evidence="3">DUF6677 domain-containing protein</fullName>
    </recommendedName>
</protein>
<dbReference type="InterPro" id="IPR046499">
    <property type="entry name" value="DUF6677"/>
</dbReference>
<name>I0ID88_PHYMF</name>
<feature type="compositionally biased region" description="Low complexity" evidence="1">
    <location>
        <begin position="188"/>
        <end position="199"/>
    </location>
</feature>
<sequence>MPHTPDAQSAAAGSPAAAAAAGAGEPRDRPLAQHLLAAAVAWGFPGLGHLLLGRTHRGLVLAVAITTLFLAGLLIGGVAVVDRRDHPAWFISQALVAPAFLVDAHHQKLRDRAVRAVNRPGGEAAVAAYAPSFGRSQEQGTLYTAAAGLLNLLAILDVAHRRPSHERRRGPRRRSDGAAPAEPPAGAPSPAADPAGPAA</sequence>
<feature type="transmembrane region" description="Helical" evidence="2">
    <location>
        <begin position="31"/>
        <end position="52"/>
    </location>
</feature>
<dbReference type="KEGG" id="phm:PSMK_10670"/>
<dbReference type="STRING" id="1142394.PSMK_10670"/>
<proteinExistence type="predicted"/>
<keyword evidence="2" id="KW-1133">Transmembrane helix</keyword>
<dbReference type="Proteomes" id="UP000007881">
    <property type="component" value="Chromosome"/>
</dbReference>
<evidence type="ECO:0000256" key="1">
    <source>
        <dbReference type="SAM" id="MobiDB-lite"/>
    </source>
</evidence>
<dbReference type="HOGENOM" id="CLU_1371106_0_0_0"/>
<feature type="transmembrane region" description="Helical" evidence="2">
    <location>
        <begin position="59"/>
        <end position="81"/>
    </location>
</feature>
<dbReference type="RefSeq" id="WP_014436445.1">
    <property type="nucleotide sequence ID" value="NC_017080.1"/>
</dbReference>
<evidence type="ECO:0000259" key="3">
    <source>
        <dbReference type="Pfam" id="PF20382"/>
    </source>
</evidence>
<feature type="region of interest" description="Disordered" evidence="1">
    <location>
        <begin position="1"/>
        <end position="24"/>
    </location>
</feature>
<reference evidence="4 5" key="1">
    <citation type="submission" date="2012-02" db="EMBL/GenBank/DDBJ databases">
        <title>Complete genome sequence of Phycisphaera mikurensis NBRC 102666.</title>
        <authorList>
            <person name="Ankai A."/>
            <person name="Hosoyama A."/>
            <person name="Terui Y."/>
            <person name="Sekine M."/>
            <person name="Fukai R."/>
            <person name="Kato Y."/>
            <person name="Nakamura S."/>
            <person name="Yamada-Narita S."/>
            <person name="Kawakoshi A."/>
            <person name="Fukunaga Y."/>
            <person name="Yamazaki S."/>
            <person name="Fujita N."/>
        </authorList>
    </citation>
    <scope>NUCLEOTIDE SEQUENCE [LARGE SCALE GENOMIC DNA]</scope>
    <source>
        <strain evidence="5">NBRC 102666 / KCTC 22515 / FYK2301M01</strain>
    </source>
</reference>
<gene>
    <name evidence="4" type="ordered locus">PSMK_10670</name>
</gene>
<keyword evidence="2" id="KW-0472">Membrane</keyword>
<accession>I0ID88</accession>
<evidence type="ECO:0000256" key="2">
    <source>
        <dbReference type="SAM" id="Phobius"/>
    </source>
</evidence>
<dbReference type="AlphaFoldDB" id="I0ID88"/>
<keyword evidence="5" id="KW-1185">Reference proteome</keyword>